<evidence type="ECO:0000256" key="8">
    <source>
        <dbReference type="ARBA" id="ARBA00024647"/>
    </source>
</evidence>
<comment type="function">
    <text evidence="8 9">This protein is involved in the repair of mismatches in DNA. It is possible that it carries out the mismatch recognition step. This protein has a weak ATPase activity.</text>
</comment>
<keyword evidence="5 9" id="KW-0067">ATP-binding</keyword>
<dbReference type="FunFam" id="3.40.50.300:FF:000870">
    <property type="entry name" value="MutS protein homolog 4"/>
    <property type="match status" value="1"/>
</dbReference>
<evidence type="ECO:0000256" key="5">
    <source>
        <dbReference type="ARBA" id="ARBA00022840"/>
    </source>
</evidence>
<dbReference type="PANTHER" id="PTHR11361:SF34">
    <property type="entry name" value="DNA MISMATCH REPAIR PROTEIN MSH1, MITOCHONDRIAL"/>
    <property type="match status" value="1"/>
</dbReference>
<dbReference type="Pfam" id="PF01624">
    <property type="entry name" value="MutS_I"/>
    <property type="match status" value="1"/>
</dbReference>
<evidence type="ECO:0000256" key="4">
    <source>
        <dbReference type="ARBA" id="ARBA00022763"/>
    </source>
</evidence>
<dbReference type="CDD" id="cd03284">
    <property type="entry name" value="ABC_MutS1"/>
    <property type="match status" value="1"/>
</dbReference>
<evidence type="ECO:0000256" key="1">
    <source>
        <dbReference type="ARBA" id="ARBA00006271"/>
    </source>
</evidence>
<dbReference type="InterPro" id="IPR005748">
    <property type="entry name" value="DNA_mismatch_repair_MutS"/>
</dbReference>
<evidence type="ECO:0000256" key="7">
    <source>
        <dbReference type="ARBA" id="ARBA00023204"/>
    </source>
</evidence>
<evidence type="ECO:0000313" key="11">
    <source>
        <dbReference type="EMBL" id="MBS5520555.1"/>
    </source>
</evidence>
<comment type="similarity">
    <text evidence="1 9">Belongs to the DNA mismatch repair MutS family.</text>
</comment>
<dbReference type="PIRSF" id="PIRSF037677">
    <property type="entry name" value="DNA_mis_repair_Msh6"/>
    <property type="match status" value="1"/>
</dbReference>
<dbReference type="InterPro" id="IPR036678">
    <property type="entry name" value="MutS_con_dom_sf"/>
</dbReference>
<dbReference type="GO" id="GO:0005524">
    <property type="term" value="F:ATP binding"/>
    <property type="evidence" value="ECO:0007669"/>
    <property type="project" value="UniProtKB-UniRule"/>
</dbReference>
<dbReference type="InterPro" id="IPR007861">
    <property type="entry name" value="DNA_mismatch_repair_MutS_clamp"/>
</dbReference>
<keyword evidence="3 9" id="KW-0547">Nucleotide-binding</keyword>
<gene>
    <name evidence="9 11" type="primary">mutS</name>
    <name evidence="11" type="ORF">KHX13_09660</name>
</gene>
<dbReference type="NCBIfam" id="NF003810">
    <property type="entry name" value="PRK05399.1"/>
    <property type="match status" value="1"/>
</dbReference>
<dbReference type="SMART" id="SM00534">
    <property type="entry name" value="MUTSac"/>
    <property type="match status" value="1"/>
</dbReference>
<reference evidence="11" key="1">
    <citation type="submission" date="2021-02" db="EMBL/GenBank/DDBJ databases">
        <title>Infant gut strain persistence is associated with maternal origin, phylogeny, and functional potential including surface adhesion and iron acquisition.</title>
        <authorList>
            <person name="Lou Y.C."/>
        </authorList>
    </citation>
    <scope>NUCLEOTIDE SEQUENCE</scope>
    <source>
        <strain evidence="11">L3_106_000M1_dasL3_106_000M1_concoct_15</strain>
    </source>
</reference>
<dbReference type="InterPro" id="IPR027417">
    <property type="entry name" value="P-loop_NTPase"/>
</dbReference>
<dbReference type="EMBL" id="JAGZCZ010000014">
    <property type="protein sequence ID" value="MBS5520555.1"/>
    <property type="molecule type" value="Genomic_DNA"/>
</dbReference>
<keyword evidence="7 9" id="KW-0234">DNA repair</keyword>
<protein>
    <recommendedName>
        <fullName evidence="2 9">DNA mismatch repair protein MutS</fullName>
    </recommendedName>
</protein>
<dbReference type="Pfam" id="PF00488">
    <property type="entry name" value="MutS_V"/>
    <property type="match status" value="1"/>
</dbReference>
<dbReference type="Gene3D" id="3.40.50.300">
    <property type="entry name" value="P-loop containing nucleotide triphosphate hydrolases"/>
    <property type="match status" value="1"/>
</dbReference>
<keyword evidence="6 9" id="KW-0238">DNA-binding</keyword>
<dbReference type="InterPro" id="IPR016151">
    <property type="entry name" value="DNA_mismatch_repair_MutS_N"/>
</dbReference>
<evidence type="ECO:0000256" key="3">
    <source>
        <dbReference type="ARBA" id="ARBA00022741"/>
    </source>
</evidence>
<dbReference type="GO" id="GO:0003684">
    <property type="term" value="F:damaged DNA binding"/>
    <property type="evidence" value="ECO:0007669"/>
    <property type="project" value="UniProtKB-UniRule"/>
</dbReference>
<dbReference type="NCBIfam" id="TIGR01070">
    <property type="entry name" value="mutS1"/>
    <property type="match status" value="1"/>
</dbReference>
<dbReference type="InterPro" id="IPR007696">
    <property type="entry name" value="DNA_mismatch_repair_MutS_core"/>
</dbReference>
<dbReference type="GO" id="GO:0005829">
    <property type="term" value="C:cytosol"/>
    <property type="evidence" value="ECO:0007669"/>
    <property type="project" value="TreeGrafter"/>
</dbReference>
<dbReference type="SUPFAM" id="SSF48334">
    <property type="entry name" value="DNA repair protein MutS, domain III"/>
    <property type="match status" value="1"/>
</dbReference>
<dbReference type="Proteomes" id="UP000754226">
    <property type="component" value="Unassembled WGS sequence"/>
</dbReference>
<organism evidence="11 12">
    <name type="scientific">Acidaminococcus intestini</name>
    <dbReference type="NCBI Taxonomy" id="187327"/>
    <lineage>
        <taxon>Bacteria</taxon>
        <taxon>Bacillati</taxon>
        <taxon>Bacillota</taxon>
        <taxon>Negativicutes</taxon>
        <taxon>Acidaminococcales</taxon>
        <taxon>Acidaminococcaceae</taxon>
        <taxon>Acidaminococcus</taxon>
    </lineage>
</organism>
<evidence type="ECO:0000259" key="10">
    <source>
        <dbReference type="PROSITE" id="PS00486"/>
    </source>
</evidence>
<dbReference type="SUPFAM" id="SSF52540">
    <property type="entry name" value="P-loop containing nucleoside triphosphate hydrolases"/>
    <property type="match status" value="1"/>
</dbReference>
<dbReference type="GO" id="GO:0006298">
    <property type="term" value="P:mismatch repair"/>
    <property type="evidence" value="ECO:0007669"/>
    <property type="project" value="UniProtKB-UniRule"/>
</dbReference>
<dbReference type="FunFam" id="1.10.1420.10:FF:000001">
    <property type="entry name" value="DNA mismatch repair protein MutS"/>
    <property type="match status" value="1"/>
</dbReference>
<dbReference type="HAMAP" id="MF_00096">
    <property type="entry name" value="MutS"/>
    <property type="match status" value="1"/>
</dbReference>
<sequence>MTQTGEGYTPMVQQYMEIKKQHEDKLLFYRLGDFYELFFGDAITASRELNLTLTQRAGNTKHPIPMCGVPFHSVDGYLAKLIKKGYRIAICDQMEDPKKAVGIVKREVTKILTPGTVLSDAVLDDEHNQYLAAVSIGDGRAVLGLADVSTGEASWYEASGPYWEDLLMDQIYRMQPAELVLAPDEQLPERFTQELSQKLPQCMVNRFQKDQGIDDFARHFGTEGKAYAEPLVRDTIELMLQYIHVNVKSDLAQLNRLTEITTDRTMVLDATAIRNLELVRNMKDGTKKGTLLDILDYTATAMGARLMRQWIESPLYDAARITSRQQAVGTLVGDSRLRTELGEALKKITDLERILSRIEVGSANARDMASLRTALLAVPDLKRLLAPYRKGLLAKLSSRIDSHDAVLDELRRGIVDDPPFTVREGGMIRKGYNAELDELHDIAENNNAWMQDFELRIKEETGIKNLKVGFNKVFGYYIEVSKGQVSQVPDSFIRKQTLVNGERYIVPELKTFENKILSAKEKIQQLEYYLFNEIRNCVRDELVTIQDTARAIGELDAIYSLAMAAFKGNYVCPRLSDKGEIIIKDGRHPVVEKLLERELFVPNDVHLNGTDERLIILTGPNMAGKSTYMRQVALLVLMTQMGSFLPCREAVITPVDRIFTRVGASDDLATGQSTFMVEMNEVANILKNATSRSLIILDEVGRGTSTYDGMSIARAVVEYINEKIKAKTLFATHYHELIELEDLFDGIKNYSIAVKEKGNDVVFLRRIVPGGTDRSYGIHVAKLAGLPKKVLDRADELLEEYAAEAPLSHKGTHHAEIPKQAEQDEAQGSLFGDTIRDTLMGLDIMTMTPLEAMNTLYQLAEEAKREGGKLS</sequence>
<name>A0A943EGA4_9FIRM</name>
<dbReference type="AlphaFoldDB" id="A0A943EGA4"/>
<keyword evidence="4 9" id="KW-0227">DNA damage</keyword>
<feature type="binding site" evidence="9">
    <location>
        <begin position="619"/>
        <end position="626"/>
    </location>
    <ligand>
        <name>ATP</name>
        <dbReference type="ChEBI" id="CHEBI:30616"/>
    </ligand>
</feature>
<dbReference type="InterPro" id="IPR017261">
    <property type="entry name" value="DNA_mismatch_repair_MutS/MSH"/>
</dbReference>
<dbReference type="SUPFAM" id="SSF53150">
    <property type="entry name" value="DNA repair protein MutS, domain II"/>
    <property type="match status" value="1"/>
</dbReference>
<dbReference type="InterPro" id="IPR036187">
    <property type="entry name" value="DNA_mismatch_repair_MutS_sf"/>
</dbReference>
<dbReference type="FunFam" id="3.40.1170.10:FF:000001">
    <property type="entry name" value="DNA mismatch repair protein MutS"/>
    <property type="match status" value="1"/>
</dbReference>
<comment type="caution">
    <text evidence="11">The sequence shown here is derived from an EMBL/GenBank/DDBJ whole genome shotgun (WGS) entry which is preliminary data.</text>
</comment>
<dbReference type="Pfam" id="PF05190">
    <property type="entry name" value="MutS_IV"/>
    <property type="match status" value="1"/>
</dbReference>
<evidence type="ECO:0000256" key="6">
    <source>
        <dbReference type="ARBA" id="ARBA00023125"/>
    </source>
</evidence>
<dbReference type="InterPro" id="IPR045076">
    <property type="entry name" value="MutS"/>
</dbReference>
<dbReference type="Gene3D" id="3.30.420.110">
    <property type="entry name" value="MutS, connector domain"/>
    <property type="match status" value="1"/>
</dbReference>
<feature type="domain" description="DNA mismatch repair proteins mutS family" evidence="10">
    <location>
        <begin position="693"/>
        <end position="709"/>
    </location>
</feature>
<dbReference type="PANTHER" id="PTHR11361">
    <property type="entry name" value="DNA MISMATCH REPAIR PROTEIN MUTS FAMILY MEMBER"/>
    <property type="match status" value="1"/>
</dbReference>
<dbReference type="InterPro" id="IPR007695">
    <property type="entry name" value="DNA_mismatch_repair_MutS-lik_N"/>
</dbReference>
<dbReference type="Pfam" id="PF05192">
    <property type="entry name" value="MutS_III"/>
    <property type="match status" value="1"/>
</dbReference>
<dbReference type="InterPro" id="IPR000432">
    <property type="entry name" value="DNA_mismatch_repair_MutS_C"/>
</dbReference>
<dbReference type="PROSITE" id="PS00486">
    <property type="entry name" value="DNA_MISMATCH_REPAIR_2"/>
    <property type="match status" value="1"/>
</dbReference>
<evidence type="ECO:0000256" key="9">
    <source>
        <dbReference type="HAMAP-Rule" id="MF_00096"/>
    </source>
</evidence>
<evidence type="ECO:0000256" key="2">
    <source>
        <dbReference type="ARBA" id="ARBA00021982"/>
    </source>
</evidence>
<dbReference type="GO" id="GO:0030983">
    <property type="term" value="F:mismatched DNA binding"/>
    <property type="evidence" value="ECO:0007669"/>
    <property type="project" value="InterPro"/>
</dbReference>
<dbReference type="SUPFAM" id="SSF55271">
    <property type="entry name" value="DNA repair protein MutS, domain I"/>
    <property type="match status" value="1"/>
</dbReference>
<dbReference type="SMART" id="SM00533">
    <property type="entry name" value="MUTSd"/>
    <property type="match status" value="1"/>
</dbReference>
<dbReference type="GO" id="GO:0140664">
    <property type="term" value="F:ATP-dependent DNA damage sensor activity"/>
    <property type="evidence" value="ECO:0007669"/>
    <property type="project" value="InterPro"/>
</dbReference>
<accession>A0A943EGA4</accession>
<dbReference type="Gene3D" id="1.10.1420.10">
    <property type="match status" value="2"/>
</dbReference>
<dbReference type="Gene3D" id="3.40.1170.10">
    <property type="entry name" value="DNA repair protein MutS, domain I"/>
    <property type="match status" value="1"/>
</dbReference>
<proteinExistence type="inferred from homology"/>
<evidence type="ECO:0000313" key="12">
    <source>
        <dbReference type="Proteomes" id="UP000754226"/>
    </source>
</evidence>